<evidence type="ECO:0000313" key="5">
    <source>
        <dbReference type="Proteomes" id="UP000593943"/>
    </source>
</evidence>
<gene>
    <name evidence="3" type="ORF">BE0216_00305</name>
    <name evidence="2" type="ORF">BEUL_1635</name>
</gene>
<dbReference type="Pfam" id="PF07143">
    <property type="entry name" value="CrtC"/>
    <property type="match status" value="1"/>
</dbReference>
<reference evidence="2 4" key="1">
    <citation type="journal article" date="2017" name="BMC Genomics">
        <title>Comparative genomic and phylogenomic analyses of the Bifidobacteriaceae family.</title>
        <authorList>
            <person name="Lugli G.A."/>
            <person name="Milani C."/>
            <person name="Turroni F."/>
            <person name="Duranti S."/>
            <person name="Mancabelli L."/>
            <person name="Mangifesta M."/>
            <person name="Ferrario C."/>
            <person name="Modesto M."/>
            <person name="Mattarelli P."/>
            <person name="Jiri K."/>
            <person name="van Sinderen D."/>
            <person name="Ventura M."/>
        </authorList>
    </citation>
    <scope>NUCLEOTIDE SEQUENCE [LARGE SCALE GENOMIC DNA]</scope>
    <source>
        <strain evidence="2 4">DSM 100216</strain>
    </source>
</reference>
<proteinExistence type="predicted"/>
<name>A0A261G809_9BIFI</name>
<keyword evidence="5" id="KW-1185">Reference proteome</keyword>
<sequence>MNVNENLLTANLRTPMTGSNPMVDVEEDLANKPEYGLNSWFIIGHFTDRGHTISYLFHFMIMKVPVLGTKYVSVVSVTDHTTGYYYGEDKMYSAKDVTLDENGFGITMPNGYMRGTWDRMEFGFSMPDATVEGVGVCYGLPIYSKRTGAFQLLDMYVHQYSIPHMSTTGTMTLKDERYSIRADSWFDRQWQDQNMKNVLRWSWIAVYLDNGDVLSVFDCDVPSHQQHWVTILRADGTLDYAEIEPFENGMNAYWLSERTDQYYPTRITVRIPSEDAVLTFAPDPKEQEIASVMKQLHKYEASCDVTGTYHGKEIGGHACIELIGSWKHFK</sequence>
<dbReference type="Pfam" id="PF17186">
    <property type="entry name" value="Lipocalin_9"/>
    <property type="match status" value="1"/>
</dbReference>
<dbReference type="SUPFAM" id="SSF159245">
    <property type="entry name" value="AttH-like"/>
    <property type="match status" value="1"/>
</dbReference>
<dbReference type="Proteomes" id="UP000593943">
    <property type="component" value="Chromosome"/>
</dbReference>
<dbReference type="EMBL" id="MWWZ01000008">
    <property type="protein sequence ID" value="OZG67544.1"/>
    <property type="molecule type" value="Genomic_DNA"/>
</dbReference>
<feature type="domain" description="AttH" evidence="1">
    <location>
        <begin position="156"/>
        <end position="191"/>
    </location>
</feature>
<dbReference type="Proteomes" id="UP000216057">
    <property type="component" value="Unassembled WGS sequence"/>
</dbReference>
<dbReference type="KEGG" id="beu:BE0216_00305"/>
<organism evidence="2 4">
    <name type="scientific">Bifidobacterium eulemuris</name>
    <dbReference type="NCBI Taxonomy" id="1765219"/>
    <lineage>
        <taxon>Bacteria</taxon>
        <taxon>Bacillati</taxon>
        <taxon>Actinomycetota</taxon>
        <taxon>Actinomycetes</taxon>
        <taxon>Bifidobacteriales</taxon>
        <taxon>Bifidobacteriaceae</taxon>
        <taxon>Bifidobacterium</taxon>
    </lineage>
</organism>
<dbReference type="AlphaFoldDB" id="A0A261G809"/>
<evidence type="ECO:0000313" key="2">
    <source>
        <dbReference type="EMBL" id="OZG67544.1"/>
    </source>
</evidence>
<evidence type="ECO:0000259" key="1">
    <source>
        <dbReference type="Pfam" id="PF07143"/>
    </source>
</evidence>
<dbReference type="InterPro" id="IPR010791">
    <property type="entry name" value="AttH_dom"/>
</dbReference>
<evidence type="ECO:0000313" key="3">
    <source>
        <dbReference type="EMBL" id="QOL31080.1"/>
    </source>
</evidence>
<dbReference type="Gene3D" id="2.40.370.10">
    <property type="entry name" value="AttH-like domain"/>
    <property type="match status" value="2"/>
</dbReference>
<reference evidence="3 5" key="2">
    <citation type="submission" date="2020-10" db="EMBL/GenBank/DDBJ databases">
        <title>Genome sequencing of Bifidobacterium eulemuris_DSMZ_100216.</title>
        <authorList>
            <person name="Kim J."/>
        </authorList>
    </citation>
    <scope>NUCLEOTIDE SEQUENCE [LARGE SCALE GENOMIC DNA]</scope>
    <source>
        <strain evidence="3 5">DSM 100216</strain>
    </source>
</reference>
<dbReference type="RefSeq" id="WP_158217231.1">
    <property type="nucleotide sequence ID" value="NZ_CP062938.1"/>
</dbReference>
<dbReference type="EMBL" id="CP062938">
    <property type="protein sequence ID" value="QOL31080.1"/>
    <property type="molecule type" value="Genomic_DNA"/>
</dbReference>
<dbReference type="PANTHER" id="PTHR38591:SF1">
    <property type="entry name" value="BLL1000 PROTEIN"/>
    <property type="match status" value="1"/>
</dbReference>
<dbReference type="InterPro" id="IPR023374">
    <property type="entry name" value="AttH-like_dom_sf"/>
</dbReference>
<accession>A0A261G809</accession>
<evidence type="ECO:0000313" key="4">
    <source>
        <dbReference type="Proteomes" id="UP000216057"/>
    </source>
</evidence>
<protein>
    <submittedName>
        <fullName evidence="2">Mucin-1 (Muc-1)</fullName>
    </submittedName>
</protein>
<dbReference type="OrthoDB" id="9770826at2"/>
<dbReference type="PANTHER" id="PTHR38591">
    <property type="entry name" value="HYDROLASE"/>
    <property type="match status" value="1"/>
</dbReference>